<evidence type="ECO:0000313" key="5">
    <source>
        <dbReference type="Proteomes" id="UP001190464"/>
    </source>
</evidence>
<dbReference type="InterPro" id="IPR001509">
    <property type="entry name" value="Epimerase_deHydtase"/>
</dbReference>
<dbReference type="Proteomes" id="UP001190464">
    <property type="component" value="Chromosome"/>
</dbReference>
<reference evidence="4 5" key="1">
    <citation type="submission" date="2023-08" db="EMBL/GenBank/DDBJ databases">
        <authorList>
            <person name="Folkvardsen B D."/>
            <person name="Norman A."/>
        </authorList>
    </citation>
    <scope>NUCLEOTIDE SEQUENCE [LARGE SCALE GENOMIC DNA]</scope>
    <source>
        <strain evidence="4 5">Mu0102</strain>
    </source>
</reference>
<comment type="similarity">
    <text evidence="2">Belongs to the NAD(P)-dependent epimerase/dehydratase family. Dihydroflavonol-4-reductase subfamily.</text>
</comment>
<gene>
    <name evidence="4" type="ORF">MU0102_001481</name>
</gene>
<dbReference type="EMBL" id="OY726398">
    <property type="protein sequence ID" value="CAJ1501417.1"/>
    <property type="molecule type" value="Genomic_DNA"/>
</dbReference>
<proteinExistence type="inferred from homology"/>
<evidence type="ECO:0000259" key="3">
    <source>
        <dbReference type="Pfam" id="PF01370"/>
    </source>
</evidence>
<keyword evidence="5" id="KW-1185">Reference proteome</keyword>
<dbReference type="InterPro" id="IPR036291">
    <property type="entry name" value="NAD(P)-bd_dom_sf"/>
</dbReference>
<feature type="domain" description="NAD-dependent epimerase/dehydratase" evidence="3">
    <location>
        <begin position="10"/>
        <end position="246"/>
    </location>
</feature>
<dbReference type="RefSeq" id="WP_308486268.1">
    <property type="nucleotide sequence ID" value="NZ_OY726398.1"/>
</dbReference>
<protein>
    <submittedName>
        <fullName evidence="4">NAD-dependent epimerase/dehydratase family protein</fullName>
    </submittedName>
</protein>
<evidence type="ECO:0000256" key="2">
    <source>
        <dbReference type="ARBA" id="ARBA00023445"/>
    </source>
</evidence>
<dbReference type="InterPro" id="IPR050425">
    <property type="entry name" value="NAD(P)_dehydrat-like"/>
</dbReference>
<dbReference type="PANTHER" id="PTHR10366:SF564">
    <property type="entry name" value="STEROL-4-ALPHA-CARBOXYLATE 3-DEHYDROGENASE, DECARBOXYLATING"/>
    <property type="match status" value="1"/>
</dbReference>
<name>A0ABN9NAD7_9MYCO</name>
<dbReference type="Gene3D" id="3.40.50.720">
    <property type="entry name" value="NAD(P)-binding Rossmann-like Domain"/>
    <property type="match status" value="1"/>
</dbReference>
<dbReference type="Pfam" id="PF01370">
    <property type="entry name" value="Epimerase"/>
    <property type="match status" value="1"/>
</dbReference>
<sequence length="350" mass="38248">MTTIDPSAPVLVTGGSGYIASWIVRYLLEDGHSVRATVRDPEKAHGLEHLHALAARHPGQLSLHRADLLEPGSFSEAMQGCQLVIHTASPFLLGTIGDADRQLVRPALEGTRNVLSAVDQTPSVARVVLTSSVAAIYGDNADMKGKTCFTEADWNTTSTPEHQPYPYSKTVAERAAWQIQQSQKRWDLVTIHPSLVLGPSLTTASASGSMDTMQHFIDMSMALGAPALQMGCVDVRDVARAHITAGYTPGAQGRYVVNSEVVSMLELSRMLRRHFGSRLSFPTRELPKFMVKLVAPVAGLTRPFVERNIDWPLCLDGSRARTELAIDFRPVADSVVEHFQQMIDDGVARR</sequence>
<evidence type="ECO:0000313" key="4">
    <source>
        <dbReference type="EMBL" id="CAJ1501417.1"/>
    </source>
</evidence>
<organism evidence="4 5">
    <name type="scientific">[Mycobacterium] holstebronense</name>
    <dbReference type="NCBI Taxonomy" id="3064288"/>
    <lineage>
        <taxon>Bacteria</taxon>
        <taxon>Bacillati</taxon>
        <taxon>Actinomycetota</taxon>
        <taxon>Actinomycetes</taxon>
        <taxon>Mycobacteriales</taxon>
        <taxon>Mycobacteriaceae</taxon>
        <taxon>Mycolicibacterium</taxon>
    </lineage>
</organism>
<dbReference type="SUPFAM" id="SSF51735">
    <property type="entry name" value="NAD(P)-binding Rossmann-fold domains"/>
    <property type="match status" value="1"/>
</dbReference>
<accession>A0ABN9NAD7</accession>
<keyword evidence="1" id="KW-0560">Oxidoreductase</keyword>
<dbReference type="PANTHER" id="PTHR10366">
    <property type="entry name" value="NAD DEPENDENT EPIMERASE/DEHYDRATASE"/>
    <property type="match status" value="1"/>
</dbReference>
<evidence type="ECO:0000256" key="1">
    <source>
        <dbReference type="ARBA" id="ARBA00023002"/>
    </source>
</evidence>